<dbReference type="STRING" id="477680.SAMN05421788_101677"/>
<accession>A0A173MPE7</accession>
<dbReference type="OrthoDB" id="679106at2"/>
<gene>
    <name evidence="1" type="ORF">SAMN05421788_101677</name>
</gene>
<evidence type="ECO:0000313" key="1">
    <source>
        <dbReference type="EMBL" id="SIS69537.1"/>
    </source>
</evidence>
<proteinExistence type="predicted"/>
<dbReference type="Gene3D" id="1.20.120.520">
    <property type="entry name" value="nmb1532 protein domain like"/>
    <property type="match status" value="1"/>
</dbReference>
<evidence type="ECO:0000313" key="2">
    <source>
        <dbReference type="Proteomes" id="UP000186917"/>
    </source>
</evidence>
<dbReference type="KEGG" id="fln:FLA_5286"/>
<dbReference type="Proteomes" id="UP000186917">
    <property type="component" value="Unassembled WGS sequence"/>
</dbReference>
<name>A0A173MPE7_9BACT</name>
<keyword evidence="2" id="KW-1185">Reference proteome</keyword>
<sequence length="177" mass="20425">MQLYQFNHLQESEFTPAALCELVERDYHLLITGLCNTIHDYLLQHPQIEDLPDSVAELVHLLFTKLEDELKHLFLKEAGIVFPCIRKWQQEQHCQVGNTTGMIDSVVHTQSVIAALMQRIRQLLGNFGSMPHFQMGWKVCLNNLFKLETLVFQWIHIGQNLLYPAVKELTGNGSKNK</sequence>
<reference evidence="2" key="1">
    <citation type="submission" date="2017-01" db="EMBL/GenBank/DDBJ databases">
        <authorList>
            <person name="Varghese N."/>
            <person name="Submissions S."/>
        </authorList>
    </citation>
    <scope>NUCLEOTIDE SEQUENCE [LARGE SCALE GENOMIC DNA]</scope>
    <source>
        <strain evidence="2">DSM 21054</strain>
    </source>
</reference>
<dbReference type="AlphaFoldDB" id="A0A173MPE7"/>
<dbReference type="RefSeq" id="WP_076375648.1">
    <property type="nucleotide sequence ID" value="NZ_AP017422.1"/>
</dbReference>
<dbReference type="EMBL" id="FTOR01000001">
    <property type="protein sequence ID" value="SIS69537.1"/>
    <property type="molecule type" value="Genomic_DNA"/>
</dbReference>
<protein>
    <submittedName>
        <fullName evidence="1">Hemerythrin HHE cation binding domain-containing protein</fullName>
    </submittedName>
</protein>
<organism evidence="1 2">
    <name type="scientific">Filimonas lacunae</name>
    <dbReference type="NCBI Taxonomy" id="477680"/>
    <lineage>
        <taxon>Bacteria</taxon>
        <taxon>Pseudomonadati</taxon>
        <taxon>Bacteroidota</taxon>
        <taxon>Chitinophagia</taxon>
        <taxon>Chitinophagales</taxon>
        <taxon>Chitinophagaceae</taxon>
        <taxon>Filimonas</taxon>
    </lineage>
</organism>